<evidence type="ECO:0000256" key="2">
    <source>
        <dbReference type="ARBA" id="ARBA00008098"/>
    </source>
</evidence>
<evidence type="ECO:0000256" key="4">
    <source>
        <dbReference type="ARBA" id="ARBA00022729"/>
    </source>
</evidence>
<organism evidence="7">
    <name type="scientific">Anopheles sinensis</name>
    <name type="common">Mosquito</name>
    <dbReference type="NCBI Taxonomy" id="74873"/>
    <lineage>
        <taxon>Eukaryota</taxon>
        <taxon>Metazoa</taxon>
        <taxon>Ecdysozoa</taxon>
        <taxon>Arthropoda</taxon>
        <taxon>Hexapoda</taxon>
        <taxon>Insecta</taxon>
        <taxon>Pterygota</taxon>
        <taxon>Neoptera</taxon>
        <taxon>Endopterygota</taxon>
        <taxon>Diptera</taxon>
        <taxon>Nematocera</taxon>
        <taxon>Culicoidea</taxon>
        <taxon>Culicidae</taxon>
        <taxon>Anophelinae</taxon>
        <taxon>Anopheles</taxon>
    </lineage>
</organism>
<feature type="chain" id="PRO_5001783852" evidence="6">
    <location>
        <begin position="27"/>
        <end position="327"/>
    </location>
</feature>
<dbReference type="Gene3D" id="1.10.238.20">
    <property type="entry name" value="Pheromone/general odorant binding protein domain"/>
    <property type="match status" value="2"/>
</dbReference>
<dbReference type="STRING" id="74873.A0A084VVT3"/>
<sequence length="327" mass="37141">MSSTGYRLAWLSIVVIGLQFTLNGGAQQLDPSKVSLDNGFYVLLGCARDLLVPDDLIALYQQRTFPDDSVTWCVFRCLGQRLGIYDDENGFNVDRQYERVKQRLTIDEATYKRGIRACIRREFEGRRLGDCEKAYISIQKCQGDTVNKAFKQELEEVKSFVTMLSNSMARVKQIPTTLPRIVLVALLALRGGSCALDFSKVTLDSTYYTILGCARDLYAPDDLVALYQLRIYPDEPITWCVFRCLGLRLGTYSDENGFNDALQYQRLKDSLTIDETTYRRGVRNCIQRETEGRVMGVCEKAYRILRGCQGGTIEGAHMQLLSQIRVC</sequence>
<protein>
    <submittedName>
        <fullName evidence="7">AGAP002188-PA-like protein</fullName>
    </submittedName>
</protein>
<gene>
    <name evidence="7" type="ORF">ZHAS_00009740</name>
</gene>
<reference evidence="7 9" key="1">
    <citation type="journal article" date="2014" name="BMC Genomics">
        <title>Genome sequence of Anopheles sinensis provides insight into genetics basis of mosquito competence for malaria parasites.</title>
        <authorList>
            <person name="Zhou D."/>
            <person name="Zhang D."/>
            <person name="Ding G."/>
            <person name="Shi L."/>
            <person name="Hou Q."/>
            <person name="Ye Y."/>
            <person name="Xu Y."/>
            <person name="Zhou H."/>
            <person name="Xiong C."/>
            <person name="Li S."/>
            <person name="Yu J."/>
            <person name="Hong S."/>
            <person name="Yu X."/>
            <person name="Zou P."/>
            <person name="Chen C."/>
            <person name="Chang X."/>
            <person name="Wang W."/>
            <person name="Lv Y."/>
            <person name="Sun Y."/>
            <person name="Ma L."/>
            <person name="Shen B."/>
            <person name="Zhu C."/>
        </authorList>
    </citation>
    <scope>NUCLEOTIDE SEQUENCE [LARGE SCALE GENOMIC DNA]</scope>
</reference>
<dbReference type="Pfam" id="PF01395">
    <property type="entry name" value="PBP_GOBP"/>
    <property type="match status" value="2"/>
</dbReference>
<evidence type="ECO:0000256" key="6">
    <source>
        <dbReference type="SAM" id="SignalP"/>
    </source>
</evidence>
<proteinExistence type="inferred from homology"/>
<dbReference type="VEuPathDB" id="VectorBase:ASIC009740"/>
<evidence type="ECO:0000256" key="3">
    <source>
        <dbReference type="ARBA" id="ARBA00022525"/>
    </source>
</evidence>
<keyword evidence="9" id="KW-1185">Reference proteome</keyword>
<dbReference type="EnsemblMetazoa" id="ASIC009740-RA">
    <property type="protein sequence ID" value="ASIC009740-PA"/>
    <property type="gene ID" value="ASIC009740"/>
</dbReference>
<evidence type="ECO:0000256" key="5">
    <source>
        <dbReference type="ARBA" id="ARBA00023157"/>
    </source>
</evidence>
<dbReference type="Proteomes" id="UP000030765">
    <property type="component" value="Unassembled WGS sequence"/>
</dbReference>
<dbReference type="InterPro" id="IPR006170">
    <property type="entry name" value="PBP/GOBP"/>
</dbReference>
<evidence type="ECO:0000256" key="1">
    <source>
        <dbReference type="ARBA" id="ARBA00004613"/>
    </source>
</evidence>
<keyword evidence="5" id="KW-1015">Disulfide bond</keyword>
<dbReference type="GO" id="GO:0005549">
    <property type="term" value="F:odorant binding"/>
    <property type="evidence" value="ECO:0007669"/>
    <property type="project" value="InterPro"/>
</dbReference>
<dbReference type="GO" id="GO:0005615">
    <property type="term" value="C:extracellular space"/>
    <property type="evidence" value="ECO:0007669"/>
    <property type="project" value="TreeGrafter"/>
</dbReference>
<dbReference type="PANTHER" id="PTHR11857:SF46">
    <property type="entry name" value="GENERAL ODORANT-BINDING PROTEIN 99A-RELATED"/>
    <property type="match status" value="1"/>
</dbReference>
<comment type="subcellular location">
    <subcellularLocation>
        <location evidence="1">Secreted</location>
    </subcellularLocation>
</comment>
<accession>A0A084VVT3</accession>
<reference evidence="8" key="2">
    <citation type="submission" date="2020-05" db="UniProtKB">
        <authorList>
            <consortium name="EnsemblMetazoa"/>
        </authorList>
    </citation>
    <scope>IDENTIFICATION</scope>
</reference>
<dbReference type="PANTHER" id="PTHR11857">
    <property type="entry name" value="ODORANT BINDING PROTEIN-RELATED"/>
    <property type="match status" value="1"/>
</dbReference>
<comment type="similarity">
    <text evidence="2">Belongs to the PBP/GOBP family.</text>
</comment>
<feature type="signal peptide" evidence="6">
    <location>
        <begin position="1"/>
        <end position="26"/>
    </location>
</feature>
<dbReference type="GO" id="GO:0007608">
    <property type="term" value="P:sensory perception of smell"/>
    <property type="evidence" value="ECO:0007669"/>
    <property type="project" value="TreeGrafter"/>
</dbReference>
<evidence type="ECO:0000313" key="8">
    <source>
        <dbReference type="EnsemblMetazoa" id="ASIC009740-PA"/>
    </source>
</evidence>
<dbReference type="EMBL" id="KE525158">
    <property type="protein sequence ID" value="KFB42077.1"/>
    <property type="molecule type" value="Genomic_DNA"/>
</dbReference>
<evidence type="ECO:0000313" key="9">
    <source>
        <dbReference type="Proteomes" id="UP000030765"/>
    </source>
</evidence>
<dbReference type="AlphaFoldDB" id="A0A084VVT3"/>
<dbReference type="EMBL" id="ATLV01017236">
    <property type="status" value="NOT_ANNOTATED_CDS"/>
    <property type="molecule type" value="Genomic_DNA"/>
</dbReference>
<keyword evidence="3" id="KW-0964">Secreted</keyword>
<dbReference type="CDD" id="cd23992">
    <property type="entry name" value="PBP_GOBP"/>
    <property type="match status" value="2"/>
</dbReference>
<dbReference type="OrthoDB" id="8194670at2759"/>
<name>A0A084VVT3_ANOSI</name>
<dbReference type="InterPro" id="IPR036728">
    <property type="entry name" value="PBP_GOBP_sf"/>
</dbReference>
<keyword evidence="4 6" id="KW-0732">Signal</keyword>
<evidence type="ECO:0000313" key="7">
    <source>
        <dbReference type="EMBL" id="KFB42077.1"/>
    </source>
</evidence>
<dbReference type="SUPFAM" id="SSF47565">
    <property type="entry name" value="Insect pheromone/odorant-binding proteins"/>
    <property type="match status" value="2"/>
</dbReference>